<keyword evidence="3" id="KW-1185">Reference proteome</keyword>
<evidence type="ECO:0000313" key="3">
    <source>
        <dbReference type="Proteomes" id="UP000306102"/>
    </source>
</evidence>
<accession>A0A4S4E7V5</accession>
<evidence type="ECO:0000313" key="2">
    <source>
        <dbReference type="EMBL" id="THG12149.1"/>
    </source>
</evidence>
<feature type="compositionally biased region" description="Acidic residues" evidence="1">
    <location>
        <begin position="577"/>
        <end position="595"/>
    </location>
</feature>
<organism evidence="2 3">
    <name type="scientific">Camellia sinensis var. sinensis</name>
    <name type="common">China tea</name>
    <dbReference type="NCBI Taxonomy" id="542762"/>
    <lineage>
        <taxon>Eukaryota</taxon>
        <taxon>Viridiplantae</taxon>
        <taxon>Streptophyta</taxon>
        <taxon>Embryophyta</taxon>
        <taxon>Tracheophyta</taxon>
        <taxon>Spermatophyta</taxon>
        <taxon>Magnoliopsida</taxon>
        <taxon>eudicotyledons</taxon>
        <taxon>Gunneridae</taxon>
        <taxon>Pentapetalae</taxon>
        <taxon>asterids</taxon>
        <taxon>Ericales</taxon>
        <taxon>Theaceae</taxon>
        <taxon>Camellia</taxon>
    </lineage>
</organism>
<evidence type="ECO:0000256" key="1">
    <source>
        <dbReference type="SAM" id="MobiDB-lite"/>
    </source>
</evidence>
<dbReference type="PANTHER" id="PTHR14000:SF17">
    <property type="entry name" value="MYB-LIKE DOMAIN-CONTAINING PROTEIN"/>
    <property type="match status" value="1"/>
</dbReference>
<protein>
    <recommendedName>
        <fullName evidence="4">Myb-like domain-containing protein</fullName>
    </recommendedName>
</protein>
<dbReference type="PANTHER" id="PTHR14000">
    <property type="entry name" value="FINGER CCCH DOMAIN PROTEIN, PUTATIVE (DUF3755)-RELATED"/>
    <property type="match status" value="1"/>
</dbReference>
<gene>
    <name evidence="2" type="ORF">TEA_013915</name>
</gene>
<dbReference type="CDD" id="cd00167">
    <property type="entry name" value="SANT"/>
    <property type="match status" value="1"/>
</dbReference>
<feature type="region of interest" description="Disordered" evidence="1">
    <location>
        <begin position="570"/>
        <end position="595"/>
    </location>
</feature>
<evidence type="ECO:0008006" key="4">
    <source>
        <dbReference type="Google" id="ProtNLM"/>
    </source>
</evidence>
<dbReference type="SUPFAM" id="SSF46689">
    <property type="entry name" value="Homeodomain-like"/>
    <property type="match status" value="1"/>
</dbReference>
<dbReference type="EMBL" id="SDRB02006762">
    <property type="protein sequence ID" value="THG12149.1"/>
    <property type="molecule type" value="Genomic_DNA"/>
</dbReference>
<dbReference type="AlphaFoldDB" id="A0A4S4E7V5"/>
<feature type="compositionally biased region" description="Basic and acidic residues" evidence="1">
    <location>
        <begin position="529"/>
        <end position="539"/>
    </location>
</feature>
<name>A0A4S4E7V5_CAMSN</name>
<dbReference type="Proteomes" id="UP000306102">
    <property type="component" value="Unassembled WGS sequence"/>
</dbReference>
<proteinExistence type="predicted"/>
<dbReference type="Gene3D" id="1.10.10.60">
    <property type="entry name" value="Homeodomain-like"/>
    <property type="match status" value="1"/>
</dbReference>
<comment type="caution">
    <text evidence="2">The sequence shown here is derived from an EMBL/GenBank/DDBJ whole genome shotgun (WGS) entry which is preliminary data.</text>
</comment>
<reference evidence="2 3" key="1">
    <citation type="journal article" date="2018" name="Proc. Natl. Acad. Sci. U.S.A.">
        <title>Draft genome sequence of Camellia sinensis var. sinensis provides insights into the evolution of the tea genome and tea quality.</title>
        <authorList>
            <person name="Wei C."/>
            <person name="Yang H."/>
            <person name="Wang S."/>
            <person name="Zhao J."/>
            <person name="Liu C."/>
            <person name="Gao L."/>
            <person name="Xia E."/>
            <person name="Lu Y."/>
            <person name="Tai Y."/>
            <person name="She G."/>
            <person name="Sun J."/>
            <person name="Cao H."/>
            <person name="Tong W."/>
            <person name="Gao Q."/>
            <person name="Li Y."/>
            <person name="Deng W."/>
            <person name="Jiang X."/>
            <person name="Wang W."/>
            <person name="Chen Q."/>
            <person name="Zhang S."/>
            <person name="Li H."/>
            <person name="Wu J."/>
            <person name="Wang P."/>
            <person name="Li P."/>
            <person name="Shi C."/>
            <person name="Zheng F."/>
            <person name="Jian J."/>
            <person name="Huang B."/>
            <person name="Shan D."/>
            <person name="Shi M."/>
            <person name="Fang C."/>
            <person name="Yue Y."/>
            <person name="Li F."/>
            <person name="Li D."/>
            <person name="Wei S."/>
            <person name="Han B."/>
            <person name="Jiang C."/>
            <person name="Yin Y."/>
            <person name="Xia T."/>
            <person name="Zhang Z."/>
            <person name="Bennetzen J.L."/>
            <person name="Zhao S."/>
            <person name="Wan X."/>
        </authorList>
    </citation>
    <scope>NUCLEOTIDE SEQUENCE [LARGE SCALE GENOMIC DNA]</scope>
    <source>
        <strain evidence="3">cv. Shuchazao</strain>
        <tissue evidence="2">Leaf</tissue>
    </source>
</reference>
<feature type="region of interest" description="Disordered" evidence="1">
    <location>
        <begin position="518"/>
        <end position="539"/>
    </location>
</feature>
<dbReference type="InterPro" id="IPR001005">
    <property type="entry name" value="SANT/Myb"/>
</dbReference>
<feature type="region of interest" description="Disordered" evidence="1">
    <location>
        <begin position="1"/>
        <end position="69"/>
    </location>
</feature>
<dbReference type="InterPro" id="IPR009057">
    <property type="entry name" value="Homeodomain-like_sf"/>
</dbReference>
<feature type="compositionally biased region" description="Polar residues" evidence="1">
    <location>
        <begin position="1"/>
        <end position="19"/>
    </location>
</feature>
<sequence>MPQRNSISREQPNSSTPTLRRSPRLLSKLHSPPQDPKTPSPKSRANSVHPLSLTSSHERYLKKTHKQIPNEVPNKFEESKCGSKKISEKLNTGSRRSATFNGGACLRRSPRFSGNQITPDEFVDNKSLNMSKQKGFLNVGKVELGIDLCKQVVAKIDKKVTRSSSRRNADECAKKTNKDKCNGFIESASIQVFDKEDFPDVGRAKLGTNSCKQFGGKLEKRSMRSSGANKGKCTGFNESASIFDEEDSSDVEIAKEGANSCKKFGGKLEKRLTRSCRALGVIDGGEEKKERDLDKRMKVIGVKRKRNQVGVGHGIVNGWTKDQESALQRAYFTAKPTPHFWKKVAKLVPGKSALDCFDKVHADHLTPPQTRTRLRSRKTNLSSFSLSASTLLNSAESKTRRPSFLKQKSHLAQRTVRQLLQKHYNVDQDYEADLFSVLESSFNPSTQIHSTPECEKGKPGYLKEFRERSSSASKKHVSRHGNSYGATIVSPPVLKQIKNKVLHEKYIDKLHCREAKRRAASAHASKSIPGKDDRKESYIQKKDAIEAAKSALVSDANDVIHQFQHLKGSSMSNYFNFDDDDDDVERDDDEGEDEP</sequence>